<reference evidence="3" key="1">
    <citation type="journal article" date="2019" name="Int. J. Syst. Evol. Microbiol.">
        <title>The Global Catalogue of Microorganisms (GCM) 10K type strain sequencing project: providing services to taxonomists for standard genome sequencing and annotation.</title>
        <authorList>
            <consortium name="The Broad Institute Genomics Platform"/>
            <consortium name="The Broad Institute Genome Sequencing Center for Infectious Disease"/>
            <person name="Wu L."/>
            <person name="Ma J."/>
        </authorList>
    </citation>
    <scope>NUCLEOTIDE SEQUENCE [LARGE SCALE GENOMIC DNA]</scope>
    <source>
        <strain evidence="3">KCTC 52168</strain>
    </source>
</reference>
<evidence type="ECO:0000256" key="1">
    <source>
        <dbReference type="SAM" id="Phobius"/>
    </source>
</evidence>
<accession>A0ABV7H7S9</accession>
<feature type="transmembrane region" description="Helical" evidence="1">
    <location>
        <begin position="146"/>
        <end position="179"/>
    </location>
</feature>
<dbReference type="RefSeq" id="WP_377305025.1">
    <property type="nucleotide sequence ID" value="NZ_CP180191.1"/>
</dbReference>
<keyword evidence="1" id="KW-0472">Membrane</keyword>
<protein>
    <submittedName>
        <fullName evidence="2">Uncharacterized protein</fullName>
    </submittedName>
</protein>
<comment type="caution">
    <text evidence="2">The sequence shown here is derived from an EMBL/GenBank/DDBJ whole genome shotgun (WGS) entry which is preliminary data.</text>
</comment>
<organism evidence="2 3">
    <name type="scientific">Piscinibacterium candidicorallinum</name>
    <dbReference type="NCBI Taxonomy" id="1793872"/>
    <lineage>
        <taxon>Bacteria</taxon>
        <taxon>Pseudomonadati</taxon>
        <taxon>Pseudomonadota</taxon>
        <taxon>Betaproteobacteria</taxon>
        <taxon>Burkholderiales</taxon>
        <taxon>Piscinibacterium</taxon>
    </lineage>
</organism>
<name>A0ABV7H7S9_9BURK</name>
<evidence type="ECO:0000313" key="3">
    <source>
        <dbReference type="Proteomes" id="UP001595556"/>
    </source>
</evidence>
<evidence type="ECO:0000313" key="2">
    <source>
        <dbReference type="EMBL" id="MFC3148783.1"/>
    </source>
</evidence>
<gene>
    <name evidence="2" type="ORF">ACFOEN_14215</name>
</gene>
<dbReference type="Proteomes" id="UP001595556">
    <property type="component" value="Unassembled WGS sequence"/>
</dbReference>
<keyword evidence="3" id="KW-1185">Reference proteome</keyword>
<keyword evidence="1" id="KW-1133">Transmembrane helix</keyword>
<dbReference type="EMBL" id="JBHRTI010000007">
    <property type="protein sequence ID" value="MFC3148783.1"/>
    <property type="molecule type" value="Genomic_DNA"/>
</dbReference>
<keyword evidence="1" id="KW-0812">Transmembrane</keyword>
<proteinExistence type="predicted"/>
<sequence length="191" mass="19803">MSAMKRWRGRAAAATSLAATAALALTLLLVGGTVLFKPWLPEQLCIGAMISTGAQPAAAGSAGPADPGRGTMLHLEIGGANRAVDTLSLGAFWIEDLRRQTCLPLTQIMSTQPLLFAAMLGLYFGSFFLLLWIFMVVMPGVLALGLALGLAGILIGAVALVGVVALPAAPLLILLWWLLRKPAQAAPPPAP</sequence>